<organism evidence="3 4">
    <name type="scientific">Cysteiniphilum litorale</name>
    <dbReference type="NCBI Taxonomy" id="2056700"/>
    <lineage>
        <taxon>Bacteria</taxon>
        <taxon>Pseudomonadati</taxon>
        <taxon>Pseudomonadota</taxon>
        <taxon>Gammaproteobacteria</taxon>
        <taxon>Thiotrichales</taxon>
        <taxon>Fastidiosibacteraceae</taxon>
        <taxon>Cysteiniphilum</taxon>
    </lineage>
</organism>
<protein>
    <submittedName>
        <fullName evidence="3">DUF1016 domain-containing protein</fullName>
    </submittedName>
</protein>
<feature type="domain" description="YhcG N-terminal" evidence="2">
    <location>
        <begin position="18"/>
        <end position="162"/>
    </location>
</feature>
<dbReference type="InterPro" id="IPR053148">
    <property type="entry name" value="PD-DEXK-like_domain"/>
</dbReference>
<sequence length="359" mass="42397">MNVMNNDVVNIEALYDQIAEHIKKARSNVLRAVNHEQVIAYWHIGKHIVMEEQKGQDRQQYGTYLIKQLSEKLTHHFGRGFSVSNLKYIRQFYLTYHNRISHEARDQSQYIEFNPNLSWTHYRLLMSESRPSVRDFYEIEAAKNHWSTPQLERQMTSFLYERLAASKDEKGLIQLANQGQVIETPEDALKSPVVLDFLGYKEHHQYTESDLESAILDHLQEFLLEMGKGFAFVSRQKRITMDGEYFRPDLVFYHTILKAYCIIDIKAGKRINHGDVGQMMMYVNYYDREIKQSDDNPIIGLLLCAGENEAAVKYTLPEDNKQIFARKYQFHLPTQEELKVEIQREYQEMKKLLNQDDKK</sequence>
<evidence type="ECO:0000313" key="3">
    <source>
        <dbReference type="EMBL" id="GGF93301.1"/>
    </source>
</evidence>
<dbReference type="Proteomes" id="UP000636949">
    <property type="component" value="Unassembled WGS sequence"/>
</dbReference>
<dbReference type="PANTHER" id="PTHR30547">
    <property type="entry name" value="UNCHARACTERIZED PROTEIN YHCG-RELATED"/>
    <property type="match status" value="1"/>
</dbReference>
<evidence type="ECO:0000313" key="4">
    <source>
        <dbReference type="Proteomes" id="UP000636949"/>
    </source>
</evidence>
<dbReference type="Pfam" id="PF06250">
    <property type="entry name" value="YhcG_C"/>
    <property type="match status" value="1"/>
</dbReference>
<comment type="caution">
    <text evidence="3">The sequence shown here is derived from an EMBL/GenBank/DDBJ whole genome shotgun (WGS) entry which is preliminary data.</text>
</comment>
<feature type="domain" description="YhcG PDDEXK nuclease" evidence="1">
    <location>
        <begin position="187"/>
        <end position="341"/>
    </location>
</feature>
<gene>
    <name evidence="3" type="ORF">GCM10010995_08010</name>
</gene>
<dbReference type="AlphaFoldDB" id="A0A8J3E8E3"/>
<reference evidence="3" key="1">
    <citation type="journal article" date="2014" name="Int. J. Syst. Evol. Microbiol.">
        <title>Complete genome sequence of Corynebacterium casei LMG S-19264T (=DSM 44701T), isolated from a smear-ripened cheese.</title>
        <authorList>
            <consortium name="US DOE Joint Genome Institute (JGI-PGF)"/>
            <person name="Walter F."/>
            <person name="Albersmeier A."/>
            <person name="Kalinowski J."/>
            <person name="Ruckert C."/>
        </authorList>
    </citation>
    <scope>NUCLEOTIDE SEQUENCE</scope>
    <source>
        <strain evidence="3">CGMCC 1.15758</strain>
    </source>
</reference>
<dbReference type="InterPro" id="IPR009362">
    <property type="entry name" value="YhcG_C"/>
</dbReference>
<dbReference type="InterPro" id="IPR011856">
    <property type="entry name" value="tRNA_endonuc-like_dom_sf"/>
</dbReference>
<reference evidence="3" key="2">
    <citation type="submission" date="2020-09" db="EMBL/GenBank/DDBJ databases">
        <authorList>
            <person name="Sun Q."/>
            <person name="Zhou Y."/>
        </authorList>
    </citation>
    <scope>NUCLEOTIDE SEQUENCE</scope>
    <source>
        <strain evidence="3">CGMCC 1.15758</strain>
    </source>
</reference>
<accession>A0A8J3E8E3</accession>
<keyword evidence="4" id="KW-1185">Reference proteome</keyword>
<evidence type="ECO:0000259" key="1">
    <source>
        <dbReference type="Pfam" id="PF06250"/>
    </source>
</evidence>
<name>A0A8J3E8E3_9GAMM</name>
<dbReference type="GO" id="GO:0003676">
    <property type="term" value="F:nucleic acid binding"/>
    <property type="evidence" value="ECO:0007669"/>
    <property type="project" value="InterPro"/>
</dbReference>
<dbReference type="PANTHER" id="PTHR30547:SF5">
    <property type="entry name" value="NUCLEASE YHCG-RELATED"/>
    <property type="match status" value="1"/>
</dbReference>
<dbReference type="InterPro" id="IPR041527">
    <property type="entry name" value="YhcG_N"/>
</dbReference>
<proteinExistence type="predicted"/>
<dbReference type="Gene3D" id="3.40.1350.10">
    <property type="match status" value="1"/>
</dbReference>
<evidence type="ECO:0000259" key="2">
    <source>
        <dbReference type="Pfam" id="PF17761"/>
    </source>
</evidence>
<dbReference type="EMBL" id="BMJS01000006">
    <property type="protein sequence ID" value="GGF93301.1"/>
    <property type="molecule type" value="Genomic_DNA"/>
</dbReference>
<dbReference type="Pfam" id="PF17761">
    <property type="entry name" value="DUF1016_N"/>
    <property type="match status" value="1"/>
</dbReference>